<sequence>MPAAARVTDTTNHGGIISGPGMATVMIGGMPAAVAGDMHVCALPPVGHQPTTSPFTMGSTTVLIGGKPAIRVGDVCACGASAVVGCSTVMIN</sequence>
<dbReference type="Pfam" id="PF05488">
    <property type="entry name" value="PAAR_motif"/>
    <property type="match status" value="1"/>
</dbReference>
<dbReference type="Proteomes" id="UP000321513">
    <property type="component" value="Unassembled WGS sequence"/>
</dbReference>
<accession>A0A512BIY6</accession>
<gene>
    <name evidence="1" type="ORF">SAE01_44270</name>
</gene>
<dbReference type="Gene3D" id="2.60.200.60">
    <property type="match status" value="1"/>
</dbReference>
<dbReference type="EMBL" id="BJYT01000033">
    <property type="protein sequence ID" value="GEO11931.1"/>
    <property type="molecule type" value="Genomic_DNA"/>
</dbReference>
<dbReference type="AlphaFoldDB" id="A0A512BIY6"/>
<evidence type="ECO:0000313" key="2">
    <source>
        <dbReference type="Proteomes" id="UP000321513"/>
    </source>
</evidence>
<comment type="caution">
    <text evidence="1">The sequence shown here is derived from an EMBL/GenBank/DDBJ whole genome shotgun (WGS) entry which is preliminary data.</text>
</comment>
<dbReference type="InterPro" id="IPR008727">
    <property type="entry name" value="PAAR_motif"/>
</dbReference>
<reference evidence="1 2" key="1">
    <citation type="submission" date="2019-07" db="EMBL/GenBank/DDBJ databases">
        <title>Whole genome shotgun sequence of Segetibacter aerophilus NBRC 106135.</title>
        <authorList>
            <person name="Hosoyama A."/>
            <person name="Uohara A."/>
            <person name="Ohji S."/>
            <person name="Ichikawa N."/>
        </authorList>
    </citation>
    <scope>NUCLEOTIDE SEQUENCE [LARGE SCALE GENOMIC DNA]</scope>
    <source>
        <strain evidence="1 2">NBRC 106135</strain>
    </source>
</reference>
<keyword evidence="2" id="KW-1185">Reference proteome</keyword>
<proteinExistence type="predicted"/>
<organism evidence="1 2">
    <name type="scientific">Segetibacter aerophilus</name>
    <dbReference type="NCBI Taxonomy" id="670293"/>
    <lineage>
        <taxon>Bacteria</taxon>
        <taxon>Pseudomonadati</taxon>
        <taxon>Bacteroidota</taxon>
        <taxon>Chitinophagia</taxon>
        <taxon>Chitinophagales</taxon>
        <taxon>Chitinophagaceae</taxon>
        <taxon>Segetibacter</taxon>
    </lineage>
</organism>
<name>A0A512BIY6_9BACT</name>
<dbReference type="CDD" id="cd14739">
    <property type="entry name" value="PAAR_3"/>
    <property type="match status" value="1"/>
</dbReference>
<evidence type="ECO:0008006" key="3">
    <source>
        <dbReference type="Google" id="ProtNLM"/>
    </source>
</evidence>
<protein>
    <recommendedName>
        <fullName evidence="3">PaaR repeat-containing protein</fullName>
    </recommendedName>
</protein>
<dbReference type="RefSeq" id="WP_147206058.1">
    <property type="nucleotide sequence ID" value="NZ_BJYT01000033.1"/>
</dbReference>
<dbReference type="OrthoDB" id="9807902at2"/>
<evidence type="ECO:0000313" key="1">
    <source>
        <dbReference type="EMBL" id="GEO11931.1"/>
    </source>
</evidence>